<evidence type="ECO:0000313" key="3">
    <source>
        <dbReference type="Proteomes" id="UP000271098"/>
    </source>
</evidence>
<organism evidence="2 3">
    <name type="scientific">Gongylonema pulchrum</name>
    <dbReference type="NCBI Taxonomy" id="637853"/>
    <lineage>
        <taxon>Eukaryota</taxon>
        <taxon>Metazoa</taxon>
        <taxon>Ecdysozoa</taxon>
        <taxon>Nematoda</taxon>
        <taxon>Chromadorea</taxon>
        <taxon>Rhabditida</taxon>
        <taxon>Spirurina</taxon>
        <taxon>Spiruromorpha</taxon>
        <taxon>Spiruroidea</taxon>
        <taxon>Gongylonematidae</taxon>
        <taxon>Gongylonema</taxon>
    </lineage>
</organism>
<keyword evidence="3" id="KW-1185">Reference proteome</keyword>
<dbReference type="AlphaFoldDB" id="A0A3P6PCY7"/>
<feature type="region of interest" description="Disordered" evidence="1">
    <location>
        <begin position="31"/>
        <end position="71"/>
    </location>
</feature>
<dbReference type="Proteomes" id="UP000271098">
    <property type="component" value="Unassembled WGS sequence"/>
</dbReference>
<dbReference type="EMBL" id="UYRT01002333">
    <property type="protein sequence ID" value="VDK30927.1"/>
    <property type="molecule type" value="Genomic_DNA"/>
</dbReference>
<accession>A0A3P6PCY7</accession>
<evidence type="ECO:0000256" key="1">
    <source>
        <dbReference type="SAM" id="MobiDB-lite"/>
    </source>
</evidence>
<reference evidence="2 3" key="1">
    <citation type="submission" date="2018-11" db="EMBL/GenBank/DDBJ databases">
        <authorList>
            <consortium name="Pathogen Informatics"/>
        </authorList>
    </citation>
    <scope>NUCLEOTIDE SEQUENCE [LARGE SCALE GENOMIC DNA]</scope>
</reference>
<gene>
    <name evidence="2" type="ORF">GPUH_LOCUS1785</name>
</gene>
<name>A0A3P6PCY7_9BILA</name>
<evidence type="ECO:0000313" key="2">
    <source>
        <dbReference type="EMBL" id="VDK30927.1"/>
    </source>
</evidence>
<feature type="compositionally biased region" description="Basic and acidic residues" evidence="1">
    <location>
        <begin position="46"/>
        <end position="55"/>
    </location>
</feature>
<sequence>MNEDYVGSPKWIHSGDSVDCTEAEVEQSMLKGSQRHCHNPASAAYSRKDIQDRQQQKPFLATGLNQKSIRA</sequence>
<protein>
    <submittedName>
        <fullName evidence="2">Uncharacterized protein</fullName>
    </submittedName>
</protein>
<proteinExistence type="predicted"/>